<name>A0A7G6E8A6_THEFR</name>
<keyword evidence="8 11" id="KW-0456">Lyase</keyword>
<keyword evidence="5 11" id="KW-0472">Membrane</keyword>
<dbReference type="NCBIfam" id="NF003685">
    <property type="entry name" value="PRK05305.2-5"/>
    <property type="match status" value="1"/>
</dbReference>
<feature type="transmembrane region" description="Helical" evidence="12">
    <location>
        <begin position="44"/>
        <end position="61"/>
    </location>
</feature>
<evidence type="ECO:0000256" key="12">
    <source>
        <dbReference type="SAM" id="Phobius"/>
    </source>
</evidence>
<dbReference type="PANTHER" id="PTHR35809:SF1">
    <property type="entry name" value="ARCHAETIDYLSERINE DECARBOXYLASE PROENZYME-RELATED"/>
    <property type="match status" value="1"/>
</dbReference>
<protein>
    <recommendedName>
        <fullName evidence="11">Phosphatidylserine decarboxylase proenzyme</fullName>
        <ecNumber evidence="11">4.1.1.65</ecNumber>
    </recommendedName>
    <component>
        <recommendedName>
            <fullName evidence="11">Phosphatidylserine decarboxylase alpha chain</fullName>
        </recommendedName>
    </component>
    <component>
        <recommendedName>
            <fullName evidence="11">Phosphatidylserine decarboxylase beta chain</fullName>
        </recommendedName>
    </component>
</protein>
<comment type="cofactor">
    <cofactor evidence="11">
        <name>pyruvate</name>
        <dbReference type="ChEBI" id="CHEBI:15361"/>
    </cofactor>
    <text evidence="11">Binds 1 pyruvoyl group covalently per subunit.</text>
</comment>
<dbReference type="KEGG" id="tfr:BR63_05415"/>
<feature type="transmembrane region" description="Helical" evidence="12">
    <location>
        <begin position="20"/>
        <end position="38"/>
    </location>
</feature>
<keyword evidence="6 11" id="KW-0865">Zymogen</keyword>
<proteinExistence type="inferred from homology"/>
<feature type="modified residue" description="Pyruvic acid (Ser); by autocatalysis" evidence="11">
    <location>
        <position position="197"/>
    </location>
</feature>
<sequence length="230" mass="26334">MKANYREERNRALDKRKWIIVPDAMPMLALGIALTLIIYFWLGFPWAFIPFLFVIFTLYFFRNPERCVECKAEDVVSPADGVILAVEEVREDRFLNGPAVKVSIFLNIFNVHVNRSPIAGKVAYVFYQAGKFLPAFKGHASHLNERNYVGIVSENNPRNRVLVVQITGFIARRIVCWVKEGEVLQQGERFGLIKFGSCTEVYLPKGSHIFVQKGQKVRGGETIIGRFYNE</sequence>
<comment type="pathway">
    <text evidence="11">Phospholipid metabolism; phosphatidylethanolamine biosynthesis; phosphatidylethanolamine from CDP-diacylglycerol: step 2/2.</text>
</comment>
<evidence type="ECO:0000256" key="9">
    <source>
        <dbReference type="ARBA" id="ARBA00023264"/>
    </source>
</evidence>
<evidence type="ECO:0000256" key="11">
    <source>
        <dbReference type="HAMAP-Rule" id="MF_00664"/>
    </source>
</evidence>
<comment type="PTM">
    <text evidence="11">Is synthesized initially as an inactive proenzyme. Formation of the active enzyme involves a self-maturation process in which the active site pyruvoyl group is generated from an internal serine residue via an autocatalytic post-translational modification. Two non-identical subunits are generated from the proenzyme in this reaction, and the pyruvate is formed at the N-terminus of the alpha chain, which is derived from the carboxyl end of the proenzyme. The post-translation cleavage follows an unusual pathway, termed non-hydrolytic serinolysis, in which the side chain hydroxyl group of the serine supplies its oxygen atom to form the C-terminus of the beta chain, while the remainder of the serine residue undergoes an oxidative deamination to produce ammonia and the pyruvoyl prosthetic group on the alpha chain.</text>
</comment>
<feature type="active site" description="Schiff-base intermediate with substrate; via pyruvic acid" evidence="11">
    <location>
        <position position="197"/>
    </location>
</feature>
<comment type="subunit">
    <text evidence="11">Heterodimer of a large membrane-associated beta subunit and a small pyruvoyl-containing alpha subunit.</text>
</comment>
<evidence type="ECO:0000256" key="3">
    <source>
        <dbReference type="ARBA" id="ARBA00022793"/>
    </source>
</evidence>
<feature type="site" description="Cleavage (non-hydrolytic); by autocatalysis" evidence="11">
    <location>
        <begin position="196"/>
        <end position="197"/>
    </location>
</feature>
<keyword evidence="12" id="KW-0812">Transmembrane</keyword>
<keyword evidence="2 11" id="KW-0444">Lipid biosynthesis</keyword>
<dbReference type="Proteomes" id="UP000515847">
    <property type="component" value="Chromosome"/>
</dbReference>
<dbReference type="Gene3D" id="2.40.50.100">
    <property type="match status" value="1"/>
</dbReference>
<dbReference type="EC" id="4.1.1.65" evidence="11"/>
<evidence type="ECO:0000313" key="14">
    <source>
        <dbReference type="Proteomes" id="UP000515847"/>
    </source>
</evidence>
<comment type="subcellular location">
    <subcellularLocation>
        <location evidence="11">Cell membrane</location>
        <topology evidence="11">Peripheral membrane protein</topology>
    </subcellularLocation>
</comment>
<dbReference type="GO" id="GO:0005886">
    <property type="term" value="C:plasma membrane"/>
    <property type="evidence" value="ECO:0007669"/>
    <property type="project" value="UniProtKB-SubCell"/>
</dbReference>
<feature type="chain" id="PRO_5029069889" description="Phosphatidylserine decarboxylase alpha chain" evidence="11">
    <location>
        <begin position="197"/>
        <end position="230"/>
    </location>
</feature>
<dbReference type="GO" id="GO:0006646">
    <property type="term" value="P:phosphatidylethanolamine biosynthetic process"/>
    <property type="evidence" value="ECO:0007669"/>
    <property type="project" value="UniProtKB-UniRule"/>
</dbReference>
<comment type="similarity">
    <text evidence="11">Belongs to the phosphatidylserine decarboxylase family. PSD-A subfamily.</text>
</comment>
<evidence type="ECO:0000256" key="4">
    <source>
        <dbReference type="ARBA" id="ARBA00023098"/>
    </source>
</evidence>
<keyword evidence="10 11" id="KW-0670">Pyruvate</keyword>
<evidence type="ECO:0000256" key="6">
    <source>
        <dbReference type="ARBA" id="ARBA00023145"/>
    </source>
</evidence>
<evidence type="ECO:0000313" key="13">
    <source>
        <dbReference type="EMBL" id="QNB48310.1"/>
    </source>
</evidence>
<evidence type="ECO:0000256" key="2">
    <source>
        <dbReference type="ARBA" id="ARBA00022516"/>
    </source>
</evidence>
<reference evidence="13 14" key="1">
    <citation type="journal article" date="2019" name="Front. Microbiol.">
        <title>Thermoanaerosceptrum fracticalcis gen. nov. sp. nov., a Novel Fumarate-Fermenting Microorganism From a Deep Fractured Carbonate Aquifer of the US Great Basin.</title>
        <authorList>
            <person name="Hamilton-Brehm S.D."/>
            <person name="Stewart L.E."/>
            <person name="Zavarin M."/>
            <person name="Caldwell M."/>
            <person name="Lawson P.A."/>
            <person name="Onstott T.C."/>
            <person name="Grzymski J."/>
            <person name="Neveux I."/>
            <person name="Lollar B.S."/>
            <person name="Russell C.E."/>
            <person name="Moser D.P."/>
        </authorList>
    </citation>
    <scope>NUCLEOTIDE SEQUENCE [LARGE SCALE GENOMIC DNA]</scope>
    <source>
        <strain evidence="13 14">DRI-13</strain>
    </source>
</reference>
<feature type="chain" id="PRO_5029069890" description="Phosphatidylserine decarboxylase beta chain" evidence="11">
    <location>
        <begin position="1"/>
        <end position="196"/>
    </location>
</feature>
<keyword evidence="4 11" id="KW-0443">Lipid metabolism</keyword>
<comment type="catalytic activity">
    <reaction evidence="11">
        <text>a 1,2-diacyl-sn-glycero-3-phospho-L-serine + H(+) = a 1,2-diacyl-sn-glycero-3-phosphoethanolamine + CO2</text>
        <dbReference type="Rhea" id="RHEA:20828"/>
        <dbReference type="ChEBI" id="CHEBI:15378"/>
        <dbReference type="ChEBI" id="CHEBI:16526"/>
        <dbReference type="ChEBI" id="CHEBI:57262"/>
        <dbReference type="ChEBI" id="CHEBI:64612"/>
        <dbReference type="EC" id="4.1.1.65"/>
    </reaction>
</comment>
<dbReference type="AlphaFoldDB" id="A0A7G6E8A6"/>
<dbReference type="InterPro" id="IPR033175">
    <property type="entry name" value="PSD-A"/>
</dbReference>
<keyword evidence="12" id="KW-1133">Transmembrane helix</keyword>
<evidence type="ECO:0000256" key="1">
    <source>
        <dbReference type="ARBA" id="ARBA00022475"/>
    </source>
</evidence>
<dbReference type="EMBL" id="CP045798">
    <property type="protein sequence ID" value="QNB48310.1"/>
    <property type="molecule type" value="Genomic_DNA"/>
</dbReference>
<evidence type="ECO:0000256" key="7">
    <source>
        <dbReference type="ARBA" id="ARBA00023209"/>
    </source>
</evidence>
<evidence type="ECO:0000256" key="5">
    <source>
        <dbReference type="ARBA" id="ARBA00023136"/>
    </source>
</evidence>
<keyword evidence="9 11" id="KW-1208">Phospholipid metabolism</keyword>
<keyword evidence="7 11" id="KW-0594">Phospholipid biosynthesis</keyword>
<dbReference type="GO" id="GO:0004609">
    <property type="term" value="F:phosphatidylserine decarboxylase activity"/>
    <property type="evidence" value="ECO:0007669"/>
    <property type="project" value="UniProtKB-UniRule"/>
</dbReference>
<gene>
    <name evidence="11" type="primary">psd</name>
    <name evidence="13" type="ORF">BR63_05415</name>
</gene>
<evidence type="ECO:0000256" key="10">
    <source>
        <dbReference type="ARBA" id="ARBA00023317"/>
    </source>
</evidence>
<evidence type="ECO:0000256" key="8">
    <source>
        <dbReference type="ARBA" id="ARBA00023239"/>
    </source>
</evidence>
<dbReference type="UniPathway" id="UPA00558">
    <property type="reaction ID" value="UER00616"/>
</dbReference>
<organism evidence="13 14">
    <name type="scientific">Thermanaerosceptrum fracticalcis</name>
    <dbReference type="NCBI Taxonomy" id="1712410"/>
    <lineage>
        <taxon>Bacteria</taxon>
        <taxon>Bacillati</taxon>
        <taxon>Bacillota</taxon>
        <taxon>Clostridia</taxon>
        <taxon>Eubacteriales</taxon>
        <taxon>Peptococcaceae</taxon>
        <taxon>Thermanaerosceptrum</taxon>
    </lineage>
</organism>
<dbReference type="Pfam" id="PF02666">
    <property type="entry name" value="PS_Dcarbxylase"/>
    <property type="match status" value="1"/>
</dbReference>
<dbReference type="HAMAP" id="MF_00664">
    <property type="entry name" value="PS_decarb_PSD_A"/>
    <property type="match status" value="1"/>
</dbReference>
<dbReference type="InterPro" id="IPR003817">
    <property type="entry name" value="PS_Dcarbxylase"/>
</dbReference>
<dbReference type="NCBIfam" id="NF003678">
    <property type="entry name" value="PRK05305.1-2"/>
    <property type="match status" value="1"/>
</dbReference>
<accession>A0A7G6E8A6</accession>
<dbReference type="PANTHER" id="PTHR35809">
    <property type="entry name" value="ARCHAETIDYLSERINE DECARBOXYLASE PROENZYME-RELATED"/>
    <property type="match status" value="1"/>
</dbReference>
<keyword evidence="3 11" id="KW-0210">Decarboxylase</keyword>
<keyword evidence="1 11" id="KW-1003">Cell membrane</keyword>
<comment type="function">
    <text evidence="11">Catalyzes the formation of phosphatidylethanolamine (PtdEtn) from phosphatidylserine (PtdSer).</text>
</comment>
<dbReference type="OrthoDB" id="9790893at2"/>
<keyword evidence="14" id="KW-1185">Reference proteome</keyword>